<dbReference type="OrthoDB" id="3203937at2759"/>
<dbReference type="InterPro" id="IPR002492">
    <property type="entry name" value="Transposase_Tc1-like"/>
</dbReference>
<evidence type="ECO:0000259" key="1">
    <source>
        <dbReference type="Pfam" id="PF01498"/>
    </source>
</evidence>
<gene>
    <name evidence="2" type="ORF">BS47DRAFT_1294776</name>
</gene>
<keyword evidence="3" id="KW-1185">Reference proteome</keyword>
<comment type="caution">
    <text evidence="2">The sequence shown here is derived from an EMBL/GenBank/DDBJ whole genome shotgun (WGS) entry which is preliminary data.</text>
</comment>
<evidence type="ECO:0000313" key="3">
    <source>
        <dbReference type="Proteomes" id="UP000886523"/>
    </source>
</evidence>
<dbReference type="AlphaFoldDB" id="A0A9P6DXL8"/>
<name>A0A9P6DXL8_9AGAM</name>
<dbReference type="GO" id="GO:0003677">
    <property type="term" value="F:DNA binding"/>
    <property type="evidence" value="ECO:0007669"/>
    <property type="project" value="InterPro"/>
</dbReference>
<organism evidence="2 3">
    <name type="scientific">Hydnum rufescens UP504</name>
    <dbReference type="NCBI Taxonomy" id="1448309"/>
    <lineage>
        <taxon>Eukaryota</taxon>
        <taxon>Fungi</taxon>
        <taxon>Dikarya</taxon>
        <taxon>Basidiomycota</taxon>
        <taxon>Agaricomycotina</taxon>
        <taxon>Agaricomycetes</taxon>
        <taxon>Cantharellales</taxon>
        <taxon>Hydnaceae</taxon>
        <taxon>Hydnum</taxon>
    </lineage>
</organism>
<evidence type="ECO:0000313" key="2">
    <source>
        <dbReference type="EMBL" id="KAF9514733.1"/>
    </source>
</evidence>
<sequence length="52" mass="5974">YILGCIDHRPDIYLDQIQEGLRTMCGVDVSLSTIWRALHRCGFSMKKACIMD</sequence>
<proteinExistence type="predicted"/>
<feature type="non-terminal residue" evidence="2">
    <location>
        <position position="1"/>
    </location>
</feature>
<dbReference type="GO" id="GO:0015074">
    <property type="term" value="P:DNA integration"/>
    <property type="evidence" value="ECO:0007669"/>
    <property type="project" value="InterPro"/>
</dbReference>
<dbReference type="EMBL" id="MU128957">
    <property type="protein sequence ID" value="KAF9514733.1"/>
    <property type="molecule type" value="Genomic_DNA"/>
</dbReference>
<feature type="domain" description="Transposase Tc1-like" evidence="1">
    <location>
        <begin position="1"/>
        <end position="48"/>
    </location>
</feature>
<dbReference type="GO" id="GO:0006313">
    <property type="term" value="P:DNA transposition"/>
    <property type="evidence" value="ECO:0007669"/>
    <property type="project" value="InterPro"/>
</dbReference>
<reference evidence="2" key="1">
    <citation type="journal article" date="2020" name="Nat. Commun.">
        <title>Large-scale genome sequencing of mycorrhizal fungi provides insights into the early evolution of symbiotic traits.</title>
        <authorList>
            <person name="Miyauchi S."/>
            <person name="Kiss E."/>
            <person name="Kuo A."/>
            <person name="Drula E."/>
            <person name="Kohler A."/>
            <person name="Sanchez-Garcia M."/>
            <person name="Morin E."/>
            <person name="Andreopoulos B."/>
            <person name="Barry K.W."/>
            <person name="Bonito G."/>
            <person name="Buee M."/>
            <person name="Carver A."/>
            <person name="Chen C."/>
            <person name="Cichocki N."/>
            <person name="Clum A."/>
            <person name="Culley D."/>
            <person name="Crous P.W."/>
            <person name="Fauchery L."/>
            <person name="Girlanda M."/>
            <person name="Hayes R.D."/>
            <person name="Keri Z."/>
            <person name="LaButti K."/>
            <person name="Lipzen A."/>
            <person name="Lombard V."/>
            <person name="Magnuson J."/>
            <person name="Maillard F."/>
            <person name="Murat C."/>
            <person name="Nolan M."/>
            <person name="Ohm R.A."/>
            <person name="Pangilinan J."/>
            <person name="Pereira M.F."/>
            <person name="Perotto S."/>
            <person name="Peter M."/>
            <person name="Pfister S."/>
            <person name="Riley R."/>
            <person name="Sitrit Y."/>
            <person name="Stielow J.B."/>
            <person name="Szollosi G."/>
            <person name="Zifcakova L."/>
            <person name="Stursova M."/>
            <person name="Spatafora J.W."/>
            <person name="Tedersoo L."/>
            <person name="Vaario L.M."/>
            <person name="Yamada A."/>
            <person name="Yan M."/>
            <person name="Wang P."/>
            <person name="Xu J."/>
            <person name="Bruns T."/>
            <person name="Baldrian P."/>
            <person name="Vilgalys R."/>
            <person name="Dunand C."/>
            <person name="Henrissat B."/>
            <person name="Grigoriev I.V."/>
            <person name="Hibbett D."/>
            <person name="Nagy L.G."/>
            <person name="Martin F.M."/>
        </authorList>
    </citation>
    <scope>NUCLEOTIDE SEQUENCE</scope>
    <source>
        <strain evidence="2">UP504</strain>
    </source>
</reference>
<protein>
    <recommendedName>
        <fullName evidence="1">Transposase Tc1-like domain-containing protein</fullName>
    </recommendedName>
</protein>
<dbReference type="Proteomes" id="UP000886523">
    <property type="component" value="Unassembled WGS sequence"/>
</dbReference>
<accession>A0A9P6DXL8</accession>
<dbReference type="Pfam" id="PF01498">
    <property type="entry name" value="HTH_Tnp_Tc3_2"/>
    <property type="match status" value="1"/>
</dbReference>